<dbReference type="EMBL" id="JADXDR010000027">
    <property type="protein sequence ID" value="KAI7844537.1"/>
    <property type="molecule type" value="Genomic_DNA"/>
</dbReference>
<proteinExistence type="predicted"/>
<evidence type="ECO:0000313" key="1">
    <source>
        <dbReference type="EMBL" id="KAI7844537.1"/>
    </source>
</evidence>
<name>A0AAD5H942_9CHLO</name>
<organism evidence="1 2">
    <name type="scientific">Chlorella ohadii</name>
    <dbReference type="NCBI Taxonomy" id="2649997"/>
    <lineage>
        <taxon>Eukaryota</taxon>
        <taxon>Viridiplantae</taxon>
        <taxon>Chlorophyta</taxon>
        <taxon>core chlorophytes</taxon>
        <taxon>Trebouxiophyceae</taxon>
        <taxon>Chlorellales</taxon>
        <taxon>Chlorellaceae</taxon>
        <taxon>Chlorella clade</taxon>
        <taxon>Chlorella</taxon>
    </lineage>
</organism>
<sequence length="310" mass="33732">MDSLDAAAAALVASCLLDERDLASLRCTNRFWRDVLSDNPGLWSQLLARRFGVVGTAGQGSSSGAANPERRFQQLAMAALRRPVAGLDRLIWLDGTHLQRIDDPSSPYGTTVLVANVWWLELGGRFHGVLPGCYRLAWRLRLEPGFYLDRLHLFARQEQPSAGPAAASASGCEAREGVQDWEWTLEEAAIAAARAQAAAGQAGLAWFALGSAAEVQQAHSWHGWFEVAGEPFEVAQLCSLWVELRETQQWKRGIVLDSVRLVRQQAQQAQQEGQPQAAEAQAAAAGQEGGDESVWARVRRAARALGLMGP</sequence>
<dbReference type="AlphaFoldDB" id="A0AAD5H942"/>
<comment type="caution">
    <text evidence="1">The sequence shown here is derived from an EMBL/GenBank/DDBJ whole genome shotgun (WGS) entry which is preliminary data.</text>
</comment>
<accession>A0AAD5H942</accession>
<gene>
    <name evidence="1" type="ORF">COHA_001895</name>
</gene>
<reference evidence="1" key="1">
    <citation type="submission" date="2020-11" db="EMBL/GenBank/DDBJ databases">
        <title>Chlorella ohadii genome sequencing and assembly.</title>
        <authorList>
            <person name="Murik O."/>
            <person name="Treves H."/>
            <person name="Kedem I."/>
            <person name="Shotland Y."/>
            <person name="Kaplan A."/>
        </authorList>
    </citation>
    <scope>NUCLEOTIDE SEQUENCE</scope>
    <source>
        <strain evidence="1">1</strain>
    </source>
</reference>
<dbReference type="SUPFAM" id="SSF81383">
    <property type="entry name" value="F-box domain"/>
    <property type="match status" value="1"/>
</dbReference>
<evidence type="ECO:0008006" key="3">
    <source>
        <dbReference type="Google" id="ProtNLM"/>
    </source>
</evidence>
<protein>
    <recommendedName>
        <fullName evidence="3">F-box domain-containing protein</fullName>
    </recommendedName>
</protein>
<evidence type="ECO:0000313" key="2">
    <source>
        <dbReference type="Proteomes" id="UP001205105"/>
    </source>
</evidence>
<dbReference type="InterPro" id="IPR036047">
    <property type="entry name" value="F-box-like_dom_sf"/>
</dbReference>
<keyword evidence="2" id="KW-1185">Reference proteome</keyword>
<dbReference type="Proteomes" id="UP001205105">
    <property type="component" value="Unassembled WGS sequence"/>
</dbReference>